<organism evidence="8 9">
    <name type="scientific">Hungatella hathewayi</name>
    <dbReference type="NCBI Taxonomy" id="154046"/>
    <lineage>
        <taxon>Bacteria</taxon>
        <taxon>Bacillati</taxon>
        <taxon>Bacillota</taxon>
        <taxon>Clostridia</taxon>
        <taxon>Lachnospirales</taxon>
        <taxon>Lachnospiraceae</taxon>
        <taxon>Hungatella</taxon>
    </lineage>
</organism>
<dbReference type="SUPFAM" id="SSF52540">
    <property type="entry name" value="P-loop containing nucleoside triphosphate hydrolases"/>
    <property type="match status" value="1"/>
</dbReference>
<keyword evidence="4" id="KW-0067">ATP-binding</keyword>
<evidence type="ECO:0000256" key="5">
    <source>
        <dbReference type="ARBA" id="ARBA00032897"/>
    </source>
</evidence>
<keyword evidence="3" id="KW-0547">Nucleotide-binding</keyword>
<evidence type="ECO:0000313" key="8">
    <source>
        <dbReference type="EMBL" id="CUO62117.1"/>
    </source>
</evidence>
<dbReference type="AlphaFoldDB" id="A0A174GL13"/>
<evidence type="ECO:0000256" key="4">
    <source>
        <dbReference type="ARBA" id="ARBA00022840"/>
    </source>
</evidence>
<dbReference type="Gene3D" id="3.40.50.300">
    <property type="entry name" value="P-loop containing nucleotide triphosphate hydrolases"/>
    <property type="match status" value="1"/>
</dbReference>
<accession>A0A174GL13</accession>
<evidence type="ECO:0000256" key="6">
    <source>
        <dbReference type="ARBA" id="ARBA00048178"/>
    </source>
</evidence>
<gene>
    <name evidence="8" type="ORF">ERS852407_03377</name>
</gene>
<dbReference type="Proteomes" id="UP000095651">
    <property type="component" value="Unassembled WGS sequence"/>
</dbReference>
<dbReference type="GO" id="GO:0005524">
    <property type="term" value="F:ATP binding"/>
    <property type="evidence" value="ECO:0007669"/>
    <property type="project" value="UniProtKB-KW"/>
</dbReference>
<proteinExistence type="inferred from homology"/>
<evidence type="ECO:0000256" key="1">
    <source>
        <dbReference type="ARBA" id="ARBA00009104"/>
    </source>
</evidence>
<comment type="similarity">
    <text evidence="1">Belongs to the zeta toxin family.</text>
</comment>
<dbReference type="NCBIfam" id="NF005255">
    <property type="entry name" value="PRK06762.2-2"/>
    <property type="match status" value="1"/>
</dbReference>
<comment type="catalytic activity">
    <reaction evidence="6">
        <text>UDP-N-acetyl-alpha-D-glucosamine + ATP = UDP-N-acetyl-alpha-D-glucosamine 3'-phosphate + ADP + H(+)</text>
        <dbReference type="Rhea" id="RHEA:32671"/>
        <dbReference type="ChEBI" id="CHEBI:15378"/>
        <dbReference type="ChEBI" id="CHEBI:30616"/>
        <dbReference type="ChEBI" id="CHEBI:57705"/>
        <dbReference type="ChEBI" id="CHEBI:64353"/>
        <dbReference type="ChEBI" id="CHEBI:456216"/>
        <dbReference type="EC" id="2.7.1.176"/>
    </reaction>
</comment>
<reference evidence="8 9" key="1">
    <citation type="submission" date="2015-09" db="EMBL/GenBank/DDBJ databases">
        <authorList>
            <consortium name="Pathogen Informatics"/>
        </authorList>
    </citation>
    <scope>NUCLEOTIDE SEQUENCE [LARGE SCALE GENOMIC DNA]</scope>
    <source>
        <strain evidence="8 9">2789STDY5608850</strain>
    </source>
</reference>
<evidence type="ECO:0000256" key="3">
    <source>
        <dbReference type="ARBA" id="ARBA00022741"/>
    </source>
</evidence>
<evidence type="ECO:0000313" key="9">
    <source>
        <dbReference type="Proteomes" id="UP000095651"/>
    </source>
</evidence>
<dbReference type="RefSeq" id="WP_055656958.1">
    <property type="nucleotide sequence ID" value="NZ_CABIXC010000009.1"/>
</dbReference>
<feature type="domain" description="Zeta toxin" evidence="7">
    <location>
        <begin position="3"/>
        <end position="47"/>
    </location>
</feature>
<dbReference type="InterPro" id="IPR010488">
    <property type="entry name" value="Zeta_toxin_domain"/>
</dbReference>
<dbReference type="NCBIfam" id="NF005253">
    <property type="entry name" value="PRK06762.1-4"/>
    <property type="match status" value="1"/>
</dbReference>
<dbReference type="CDD" id="cd02019">
    <property type="entry name" value="NK"/>
    <property type="match status" value="1"/>
</dbReference>
<protein>
    <recommendedName>
        <fullName evidence="5">UDP-N-acetylglucosamine kinase</fullName>
        <ecNumber evidence="2">2.7.1.176</ecNumber>
    </recommendedName>
    <alternativeName>
        <fullName evidence="5">UDP-N-acetylglucosamine kinase</fullName>
    </alternativeName>
</protein>
<dbReference type="EC" id="2.7.1.176" evidence="2"/>
<dbReference type="InterPro" id="IPR027417">
    <property type="entry name" value="P-loop_NTPase"/>
</dbReference>
<sequence length="165" mass="19226">MAKLIIIRGNSGSGKTTVARALQRRFGDHSMLISQDMVRREILHVKGEKNMLALPLMQELLTYGRDHCEITILEGILNSQRYEPLFDSAKTLFGDAVFAYYYDLPFEVTLLRHQTKSNREEFGESDMRDWWREKDYLKNISENALTAEMSLEETIERIYRDVSLA</sequence>
<dbReference type="Pfam" id="PF06414">
    <property type="entry name" value="Zeta_toxin"/>
    <property type="match status" value="1"/>
</dbReference>
<evidence type="ECO:0000256" key="2">
    <source>
        <dbReference type="ARBA" id="ARBA00011963"/>
    </source>
</evidence>
<name>A0A174GL13_9FIRM</name>
<dbReference type="GO" id="GO:0016301">
    <property type="term" value="F:kinase activity"/>
    <property type="evidence" value="ECO:0007669"/>
    <property type="project" value="InterPro"/>
</dbReference>
<dbReference type="EMBL" id="CYZE01000009">
    <property type="protein sequence ID" value="CUO62117.1"/>
    <property type="molecule type" value="Genomic_DNA"/>
</dbReference>
<evidence type="ECO:0000259" key="7">
    <source>
        <dbReference type="Pfam" id="PF06414"/>
    </source>
</evidence>